<dbReference type="EMBL" id="JBFTWV010000109">
    <property type="protein sequence ID" value="KAL2786847.1"/>
    <property type="molecule type" value="Genomic_DNA"/>
</dbReference>
<sequence>MPNPADLPPEIFTLILSHALDEDVETQKLLSLSRLSRGWYASLIPRIYSSWTYNGASEPFITLYKFLLTVLRDQQLAAEVQTLRLGNWGFYPIAAAPAPELQFPDDEIELVCGAVRRAGIAHLEEEILVSLKRRDRRPLVALLLVSLPKLRRVWAHIPRRDPVLGAVLKKVINPGHPEPSSALAELSELYICQEPPVLPPWADSDSEDENEVSTPESWDSLQLNYIWPAFYHKPLRTLSLLYLDTKNASTWLPASEDRAPNKLSRLEHLHIVAIWNSVCAYADMHALISQPTALKSFTLSIRDNPYSHRRNEIISNAELWNCLLQHQETLESLDVCRSKGMHRDMNGRFGLIRSSFQKLKHLAAQIEILLGGCCGEPKAPFRLKDTVPTSIESLTLYGDEGFTVHTDLAAQLKEMVTGSRGDSTFPHLTSIVLDDSYVLYTDDGINIRPAYQDLVTVCKARGVKLRIEETFNSIGSLNRYHQLWGEVLYMQEDGEARHSAASETRKRLRDPVELILKDDGVYGEEMRQLHNNGNDRFTSSSLPADDPAIIHTIPFSDHRGDTAYMIFKNAASIPLPPLFCFAIYFTDPFTTTVPESASMQSLYEVLHPSQNDLGYIRYDMYFLPGATPEDCVAHYNTEKKIRGSPKDQIRVFETLPLGEDHQHHSQASADQTQKQLRIPGMVKKYPCLDDDYRSVLFISTRPASALSSSSWNDGAGLLCVEFDRKQTSNKLQLPQLNESVIVPDLEQDVHFTSTDAHMSGNTLPPIRITRCPLNQEDPSYDFTRREGPHPISDTIYDVAHVVSNTYAGPWVEAGKKGWICWR</sequence>
<dbReference type="Proteomes" id="UP001610563">
    <property type="component" value="Unassembled WGS sequence"/>
</dbReference>
<comment type="caution">
    <text evidence="1">The sequence shown here is derived from an EMBL/GenBank/DDBJ whole genome shotgun (WGS) entry which is preliminary data.</text>
</comment>
<keyword evidence="2" id="KW-1185">Reference proteome</keyword>
<evidence type="ECO:0000313" key="1">
    <source>
        <dbReference type="EMBL" id="KAL2786847.1"/>
    </source>
</evidence>
<organism evidence="1 2">
    <name type="scientific">Aspergillus keveii</name>
    <dbReference type="NCBI Taxonomy" id="714993"/>
    <lineage>
        <taxon>Eukaryota</taxon>
        <taxon>Fungi</taxon>
        <taxon>Dikarya</taxon>
        <taxon>Ascomycota</taxon>
        <taxon>Pezizomycotina</taxon>
        <taxon>Eurotiomycetes</taxon>
        <taxon>Eurotiomycetidae</taxon>
        <taxon>Eurotiales</taxon>
        <taxon>Aspergillaceae</taxon>
        <taxon>Aspergillus</taxon>
        <taxon>Aspergillus subgen. Nidulantes</taxon>
    </lineage>
</organism>
<protein>
    <recommendedName>
        <fullName evidence="3">F-box domain-containing protein</fullName>
    </recommendedName>
</protein>
<gene>
    <name evidence="1" type="ORF">BJX66DRAFT_21548</name>
</gene>
<evidence type="ECO:0008006" key="3">
    <source>
        <dbReference type="Google" id="ProtNLM"/>
    </source>
</evidence>
<reference evidence="1 2" key="1">
    <citation type="submission" date="2024-07" db="EMBL/GenBank/DDBJ databases">
        <title>Section-level genome sequencing and comparative genomics of Aspergillus sections Usti and Cavernicolus.</title>
        <authorList>
            <consortium name="Lawrence Berkeley National Laboratory"/>
            <person name="Nybo J.L."/>
            <person name="Vesth T.C."/>
            <person name="Theobald S."/>
            <person name="Frisvad J.C."/>
            <person name="Larsen T.O."/>
            <person name="Kjaerboelling I."/>
            <person name="Rothschild-Mancinelli K."/>
            <person name="Lyhne E.K."/>
            <person name="Kogle M.E."/>
            <person name="Barry K."/>
            <person name="Clum A."/>
            <person name="Na H."/>
            <person name="Ledsgaard L."/>
            <person name="Lin J."/>
            <person name="Lipzen A."/>
            <person name="Kuo A."/>
            <person name="Riley R."/>
            <person name="Mondo S."/>
            <person name="Labutti K."/>
            <person name="Haridas S."/>
            <person name="Pangalinan J."/>
            <person name="Salamov A.A."/>
            <person name="Simmons B.A."/>
            <person name="Magnuson J.K."/>
            <person name="Chen J."/>
            <person name="Drula E."/>
            <person name="Henrissat B."/>
            <person name="Wiebenga A."/>
            <person name="Lubbers R.J."/>
            <person name="Gomes A.C."/>
            <person name="Makela M.R."/>
            <person name="Stajich J."/>
            <person name="Grigoriev I.V."/>
            <person name="Mortensen U.H."/>
            <person name="De Vries R.P."/>
            <person name="Baker S.E."/>
            <person name="Andersen M.R."/>
        </authorList>
    </citation>
    <scope>NUCLEOTIDE SEQUENCE [LARGE SCALE GENOMIC DNA]</scope>
    <source>
        <strain evidence="1 2">CBS 209.92</strain>
    </source>
</reference>
<evidence type="ECO:0000313" key="2">
    <source>
        <dbReference type="Proteomes" id="UP001610563"/>
    </source>
</evidence>
<accession>A0ABR4FU92</accession>
<proteinExistence type="predicted"/>
<name>A0ABR4FU92_9EURO</name>